<dbReference type="Proteomes" id="UP000215914">
    <property type="component" value="Chromosome 8"/>
</dbReference>
<dbReference type="EMBL" id="MNCJ02000323">
    <property type="protein sequence ID" value="KAF5793819.1"/>
    <property type="molecule type" value="Genomic_DNA"/>
</dbReference>
<name>A0A251U1V0_HELAN</name>
<keyword evidence="6" id="KW-1185">Reference proteome</keyword>
<evidence type="ECO:0000259" key="3">
    <source>
        <dbReference type="Pfam" id="PF21505"/>
    </source>
</evidence>
<accession>A0A251U1V0</accession>
<evidence type="ECO:0000256" key="2">
    <source>
        <dbReference type="SAM" id="MobiDB-lite"/>
    </source>
</evidence>
<sequence length="186" mass="21054">MSIECRRLDKLKEAITKSENVHATLSYCTDVSHAFVNRREYRREVLLLLVKVYQDLASPDYLNICQCLMFLDQPDGVASILEKLLRSENKDDAMMAFQVAFDLIENEHQAFLLSVRDQLSSPKLKPETPAVTERNPSVSEDTQMADETQPLIATEVTVPESDDPTEVTYAERLTKLKGILSSETSI</sequence>
<dbReference type="STRING" id="4232.A0A251U1V0"/>
<feature type="region of interest" description="Disordered" evidence="2">
    <location>
        <begin position="122"/>
        <end position="149"/>
    </location>
</feature>
<dbReference type="PANTHER" id="PTHR10943">
    <property type="entry name" value="26S PROTEASOME NON-ATPASE REGULATORY SUBUNIT"/>
    <property type="match status" value="1"/>
</dbReference>
<organism evidence="5 6">
    <name type="scientific">Helianthus annuus</name>
    <name type="common">Common sunflower</name>
    <dbReference type="NCBI Taxonomy" id="4232"/>
    <lineage>
        <taxon>Eukaryota</taxon>
        <taxon>Viridiplantae</taxon>
        <taxon>Streptophyta</taxon>
        <taxon>Embryophyta</taxon>
        <taxon>Tracheophyta</taxon>
        <taxon>Spermatophyta</taxon>
        <taxon>Magnoliopsida</taxon>
        <taxon>eudicotyledons</taxon>
        <taxon>Gunneridae</taxon>
        <taxon>Pentapetalae</taxon>
        <taxon>asterids</taxon>
        <taxon>campanulids</taxon>
        <taxon>Asterales</taxon>
        <taxon>Asteraceae</taxon>
        <taxon>Asteroideae</taxon>
        <taxon>Heliantheae alliance</taxon>
        <taxon>Heliantheae</taxon>
        <taxon>Helianthus</taxon>
    </lineage>
</organism>
<gene>
    <name evidence="5" type="ORF">HannXRQ_Chr08g0210861</name>
    <name evidence="4" type="ORF">HanXRQr2_Chr08g0320701</name>
</gene>
<dbReference type="AlphaFoldDB" id="A0A251U1V0"/>
<dbReference type="OMA" id="MAQCWIY"/>
<feature type="compositionally biased region" description="Polar residues" evidence="2">
    <location>
        <begin position="134"/>
        <end position="146"/>
    </location>
</feature>
<reference evidence="5" key="2">
    <citation type="submission" date="2017-02" db="EMBL/GenBank/DDBJ databases">
        <title>Sunflower complete genome.</title>
        <authorList>
            <person name="Langlade N."/>
            <person name="Munos S."/>
        </authorList>
    </citation>
    <scope>NUCLEOTIDE SEQUENCE [LARGE SCALE GENOMIC DNA]</scope>
    <source>
        <tissue evidence="5">Leaves</tissue>
    </source>
</reference>
<evidence type="ECO:0000313" key="5">
    <source>
        <dbReference type="EMBL" id="OTG17337.1"/>
    </source>
</evidence>
<dbReference type="Pfam" id="PF21505">
    <property type="entry name" value="RPN2_N"/>
    <property type="match status" value="1"/>
</dbReference>
<proteinExistence type="predicted"/>
<dbReference type="InParanoid" id="A0A251U1V0"/>
<dbReference type="Gramene" id="mRNA:HanXRQr2_Chr08g0320701">
    <property type="protein sequence ID" value="mRNA:HanXRQr2_Chr08g0320701"/>
    <property type="gene ID" value="HanXRQr2_Chr08g0320701"/>
</dbReference>
<evidence type="ECO:0000313" key="6">
    <source>
        <dbReference type="Proteomes" id="UP000215914"/>
    </source>
</evidence>
<dbReference type="InterPro" id="IPR048570">
    <property type="entry name" value="PSMD1_RPN2_N"/>
</dbReference>
<dbReference type="OrthoDB" id="261572at2759"/>
<reference evidence="4" key="3">
    <citation type="submission" date="2020-06" db="EMBL/GenBank/DDBJ databases">
        <title>Helianthus annuus Genome sequencing and assembly Release 2.</title>
        <authorList>
            <person name="Gouzy J."/>
            <person name="Langlade N."/>
            <person name="Munos S."/>
        </authorList>
    </citation>
    <scope>NUCLEOTIDE SEQUENCE</scope>
    <source>
        <tissue evidence="4">Leaves</tissue>
    </source>
</reference>
<dbReference type="EMBL" id="CM007897">
    <property type="protein sequence ID" value="OTG17337.1"/>
    <property type="molecule type" value="Genomic_DNA"/>
</dbReference>
<keyword evidence="1" id="KW-0677">Repeat</keyword>
<protein>
    <recommendedName>
        <fullName evidence="3">26S proteasome non-ATPase regulatory subunit 1/RPN2 N-terminal domain-containing protein</fullName>
    </recommendedName>
</protein>
<reference evidence="4 6" key="1">
    <citation type="journal article" date="2017" name="Nature">
        <title>The sunflower genome provides insights into oil metabolism, flowering and Asterid evolution.</title>
        <authorList>
            <person name="Badouin H."/>
            <person name="Gouzy J."/>
            <person name="Grassa C.J."/>
            <person name="Murat F."/>
            <person name="Staton S.E."/>
            <person name="Cottret L."/>
            <person name="Lelandais-Briere C."/>
            <person name="Owens G.L."/>
            <person name="Carrere S."/>
            <person name="Mayjonade B."/>
            <person name="Legrand L."/>
            <person name="Gill N."/>
            <person name="Kane N.C."/>
            <person name="Bowers J.E."/>
            <person name="Hubner S."/>
            <person name="Bellec A."/>
            <person name="Berard A."/>
            <person name="Berges H."/>
            <person name="Blanchet N."/>
            <person name="Boniface M.C."/>
            <person name="Brunel D."/>
            <person name="Catrice O."/>
            <person name="Chaidir N."/>
            <person name="Claudel C."/>
            <person name="Donnadieu C."/>
            <person name="Faraut T."/>
            <person name="Fievet G."/>
            <person name="Helmstetter N."/>
            <person name="King M."/>
            <person name="Knapp S.J."/>
            <person name="Lai Z."/>
            <person name="Le Paslier M.C."/>
            <person name="Lippi Y."/>
            <person name="Lorenzon L."/>
            <person name="Mandel J.R."/>
            <person name="Marage G."/>
            <person name="Marchand G."/>
            <person name="Marquand E."/>
            <person name="Bret-Mestries E."/>
            <person name="Morien E."/>
            <person name="Nambeesan S."/>
            <person name="Nguyen T."/>
            <person name="Pegot-Espagnet P."/>
            <person name="Pouilly N."/>
            <person name="Raftis F."/>
            <person name="Sallet E."/>
            <person name="Schiex T."/>
            <person name="Thomas J."/>
            <person name="Vandecasteele C."/>
            <person name="Vares D."/>
            <person name="Vear F."/>
            <person name="Vautrin S."/>
            <person name="Crespi M."/>
            <person name="Mangin B."/>
            <person name="Burke J.M."/>
            <person name="Salse J."/>
            <person name="Munos S."/>
            <person name="Vincourt P."/>
            <person name="Rieseberg L.H."/>
            <person name="Langlade N.B."/>
        </authorList>
    </citation>
    <scope>NUCLEOTIDE SEQUENCE [LARGE SCALE GENOMIC DNA]</scope>
    <source>
        <strain evidence="6">cv. SF193</strain>
        <tissue evidence="4">Leaves</tissue>
    </source>
</reference>
<dbReference type="PANTHER" id="PTHR10943:SF2">
    <property type="entry name" value="26S PROTEASOME NON-ATPASE REGULATORY SUBUNIT 1"/>
    <property type="match status" value="1"/>
</dbReference>
<evidence type="ECO:0000313" key="4">
    <source>
        <dbReference type="EMBL" id="KAF5793819.1"/>
    </source>
</evidence>
<feature type="domain" description="26S proteasome non-ATPase regulatory subunit 1/RPN2 N-terminal" evidence="3">
    <location>
        <begin position="2"/>
        <end position="124"/>
    </location>
</feature>
<evidence type="ECO:0000256" key="1">
    <source>
        <dbReference type="ARBA" id="ARBA00022737"/>
    </source>
</evidence>